<dbReference type="RefSeq" id="WP_156016733.1">
    <property type="nucleotide sequence ID" value="NZ_WGGD01000005.1"/>
</dbReference>
<evidence type="ECO:0000313" key="2">
    <source>
        <dbReference type="Proteomes" id="UP000470772"/>
    </source>
</evidence>
<dbReference type="EMBL" id="WGGD01000005">
    <property type="protein sequence ID" value="MUN29153.1"/>
    <property type="molecule type" value="Genomic_DNA"/>
</dbReference>
<proteinExistence type="predicted"/>
<accession>A0A6A9QTP8</accession>
<name>A0A6A9QTP8_SULME</name>
<keyword evidence="2" id="KW-1185">Reference proteome</keyword>
<gene>
    <name evidence="1" type="ORF">GC250_06850</name>
</gene>
<organism evidence="1 2">
    <name type="scientific">Sulfuracidifex metallicus DSM 6482 = JCM 9184</name>
    <dbReference type="NCBI Taxonomy" id="523847"/>
    <lineage>
        <taxon>Archaea</taxon>
        <taxon>Thermoproteota</taxon>
        <taxon>Thermoprotei</taxon>
        <taxon>Sulfolobales</taxon>
        <taxon>Sulfolobaceae</taxon>
        <taxon>Sulfuracidifex</taxon>
    </lineage>
</organism>
<sequence>MYKGSGQLCELEVQVSDDNEVYVIKNGIIKRVKSYSDIMSYISTLTPAFRAIVIGKLEEGDKLYTDLV</sequence>
<comment type="caution">
    <text evidence="1">The sequence shown here is derived from an EMBL/GenBank/DDBJ whole genome shotgun (WGS) entry which is preliminary data.</text>
</comment>
<protein>
    <submittedName>
        <fullName evidence="1">Uncharacterized protein</fullName>
    </submittedName>
</protein>
<dbReference type="Proteomes" id="UP000470772">
    <property type="component" value="Unassembled WGS sequence"/>
</dbReference>
<dbReference type="AlphaFoldDB" id="A0A6A9QTP8"/>
<evidence type="ECO:0000313" key="1">
    <source>
        <dbReference type="EMBL" id="MUN29153.1"/>
    </source>
</evidence>
<reference evidence="1 2" key="1">
    <citation type="submission" date="2019-10" db="EMBL/GenBank/DDBJ databases">
        <title>Sequencing and Assembly of Multiple Reported Metal-Biooxidizing Members of the Extremely Thermoacidophilic Archaeal Family Sulfolobaceae.</title>
        <authorList>
            <person name="Counts J.A."/>
            <person name="Kelly R.M."/>
        </authorList>
    </citation>
    <scope>NUCLEOTIDE SEQUENCE [LARGE SCALE GENOMIC DNA]</scope>
    <source>
        <strain evidence="1 2">DSM 6482</strain>
    </source>
</reference>